<evidence type="ECO:0000313" key="2">
    <source>
        <dbReference type="EMBL" id="PIR38610.1"/>
    </source>
</evidence>
<organism evidence="2 3">
    <name type="scientific">Candidatus Zambryskibacteria bacterium CG10_big_fil_rev_8_21_14_0_10_42_12</name>
    <dbReference type="NCBI Taxonomy" id="1975115"/>
    <lineage>
        <taxon>Bacteria</taxon>
        <taxon>Candidatus Zambryskiibacteriota</taxon>
    </lineage>
</organism>
<name>A0A2H0QWG0_9BACT</name>
<evidence type="ECO:0000259" key="1">
    <source>
        <dbReference type="Pfam" id="PF02661"/>
    </source>
</evidence>
<accession>A0A2H0QWG0</accession>
<proteinExistence type="predicted"/>
<evidence type="ECO:0000313" key="3">
    <source>
        <dbReference type="Proteomes" id="UP000231333"/>
    </source>
</evidence>
<comment type="caution">
    <text evidence="2">The sequence shown here is derived from an EMBL/GenBank/DDBJ whole genome shotgun (WGS) entry which is preliminary data.</text>
</comment>
<dbReference type="InterPro" id="IPR003812">
    <property type="entry name" value="Fido"/>
</dbReference>
<feature type="domain" description="Fido" evidence="1">
    <location>
        <begin position="42"/>
        <end position="75"/>
    </location>
</feature>
<dbReference type="Gene3D" id="1.20.120.1870">
    <property type="entry name" value="Fic/DOC protein, Fido domain"/>
    <property type="match status" value="1"/>
</dbReference>
<dbReference type="AlphaFoldDB" id="A0A2H0QWG0"/>
<reference evidence="2 3" key="1">
    <citation type="submission" date="2017-09" db="EMBL/GenBank/DDBJ databases">
        <title>Depth-based differentiation of microbial function through sediment-hosted aquifers and enrichment of novel symbionts in the deep terrestrial subsurface.</title>
        <authorList>
            <person name="Probst A.J."/>
            <person name="Ladd B."/>
            <person name="Jarett J.K."/>
            <person name="Geller-Mcgrath D.E."/>
            <person name="Sieber C.M."/>
            <person name="Emerson J.B."/>
            <person name="Anantharaman K."/>
            <person name="Thomas B.C."/>
            <person name="Malmstrom R."/>
            <person name="Stieglmeier M."/>
            <person name="Klingl A."/>
            <person name="Woyke T."/>
            <person name="Ryan C.M."/>
            <person name="Banfield J.F."/>
        </authorList>
    </citation>
    <scope>NUCLEOTIDE SEQUENCE [LARGE SCALE GENOMIC DNA]</scope>
    <source>
        <strain evidence="2">CG10_big_fil_rev_8_21_14_0_10_42_12</strain>
    </source>
</reference>
<protein>
    <recommendedName>
        <fullName evidence="1">Fido domain-containing protein</fullName>
    </recommendedName>
</protein>
<sequence>MYSKLCEQESIRFPLYEKQRKAIDAVVKTVEGSWFGVTRFSASEEKAVAYLCFIIKDHPVTDGNKRLALLWFKIYCEVFELRPQEPEYGYDALAVGIEKTKLEMDSLLEAVKLILFGKVDMYT</sequence>
<gene>
    <name evidence="2" type="ORF">COV34_00845</name>
</gene>
<dbReference type="EMBL" id="PCXL01000009">
    <property type="protein sequence ID" value="PIR38610.1"/>
    <property type="molecule type" value="Genomic_DNA"/>
</dbReference>
<dbReference type="Pfam" id="PF02661">
    <property type="entry name" value="Fic"/>
    <property type="match status" value="1"/>
</dbReference>
<dbReference type="Proteomes" id="UP000231333">
    <property type="component" value="Unassembled WGS sequence"/>
</dbReference>
<dbReference type="InterPro" id="IPR053737">
    <property type="entry name" value="Type_II_TA_Toxin"/>
</dbReference>